<comment type="similarity">
    <text evidence="1 8">Belongs to the SOS response-associated peptidase family.</text>
</comment>
<dbReference type="Proteomes" id="UP000029719">
    <property type="component" value="Unassembled WGS sequence"/>
</dbReference>
<keyword evidence="13" id="KW-1185">Reference proteome</keyword>
<proteinExistence type="inferred from homology"/>
<dbReference type="GO" id="GO:0106300">
    <property type="term" value="P:protein-DNA covalent cross-linking repair"/>
    <property type="evidence" value="ECO:0007669"/>
    <property type="project" value="InterPro"/>
</dbReference>
<reference evidence="11 13" key="2">
    <citation type="journal article" date="2020" name="FEMS Microbiol. Ecol.">
        <title>Temporal dynamics of bacterial communities during seed development and maturation.</title>
        <authorList>
            <person name="Chesneau G."/>
            <person name="Torres-Cortes G."/>
            <person name="Briand M."/>
            <person name="Darrasse A."/>
            <person name="Preveaux A."/>
            <person name="Marais C."/>
            <person name="Jacques M.A."/>
            <person name="Shade A."/>
            <person name="Barret M."/>
        </authorList>
    </citation>
    <scope>NUCLEOTIDE SEQUENCE [LARGE SCALE GENOMIC DNA]</scope>
    <source>
        <strain evidence="11 13">CFBP13723</strain>
    </source>
</reference>
<dbReference type="GO" id="GO:0006508">
    <property type="term" value="P:proteolysis"/>
    <property type="evidence" value="ECO:0007669"/>
    <property type="project" value="UniProtKB-KW"/>
</dbReference>
<dbReference type="GO" id="GO:0003697">
    <property type="term" value="F:single-stranded DNA binding"/>
    <property type="evidence" value="ECO:0007669"/>
    <property type="project" value="InterPro"/>
</dbReference>
<keyword evidence="4 8" id="KW-0378">Hydrolase</keyword>
<keyword evidence="6" id="KW-0238">DNA-binding</keyword>
<dbReference type="PANTHER" id="PTHR13604">
    <property type="entry name" value="DC12-RELATED"/>
    <property type="match status" value="1"/>
</dbReference>
<protein>
    <recommendedName>
        <fullName evidence="8">Abasic site processing protein</fullName>
        <ecNumber evidence="8">3.4.-.-</ecNumber>
    </recommendedName>
</protein>
<keyword evidence="3" id="KW-0227">DNA damage</keyword>
<keyword evidence="5" id="KW-0190">Covalent protein-DNA linkage</keyword>
<dbReference type="PANTHER" id="PTHR13604:SF0">
    <property type="entry name" value="ABASIC SITE PROCESSING PROTEIN HMCES"/>
    <property type="match status" value="1"/>
</dbReference>
<evidence type="ECO:0000256" key="7">
    <source>
        <dbReference type="ARBA" id="ARBA00023239"/>
    </source>
</evidence>
<evidence type="ECO:0000313" key="10">
    <source>
        <dbReference type="EMBL" id="KGF62714.1"/>
    </source>
</evidence>
<gene>
    <name evidence="11" type="ORF">IFT62_23230</name>
    <name evidence="10" type="ORF">LT42_23010</name>
</gene>
<evidence type="ECO:0000313" key="12">
    <source>
        <dbReference type="Proteomes" id="UP000029719"/>
    </source>
</evidence>
<dbReference type="InterPro" id="IPR036590">
    <property type="entry name" value="SRAP-like"/>
</dbReference>
<dbReference type="RefSeq" id="WP_037018314.1">
    <property type="nucleotide sequence ID" value="NZ_JACYNP010000014.1"/>
</dbReference>
<evidence type="ECO:0000313" key="13">
    <source>
        <dbReference type="Proteomes" id="UP000625247"/>
    </source>
</evidence>
<dbReference type="AlphaFoldDB" id="A0A9X0JHH7"/>
<name>A0A9X0JHH7_9PSED</name>
<reference evidence="10 12" key="1">
    <citation type="submission" date="2014-09" db="EMBL/GenBank/DDBJ databases">
        <title>Genome sequence of Pseudomonas lutea strain DSM 17257T.</title>
        <authorList>
            <person name="Kwak Y."/>
            <person name="Shin J.-H."/>
        </authorList>
    </citation>
    <scope>NUCLEOTIDE SEQUENCE [LARGE SCALE GENOMIC DNA]</scope>
    <source>
        <strain evidence="10 12">DSM 17257</strain>
    </source>
</reference>
<dbReference type="InterPro" id="IPR003738">
    <property type="entry name" value="SRAP"/>
</dbReference>
<feature type="chain" id="PRO_5040723176" description="Abasic site processing protein" evidence="9">
    <location>
        <begin position="16"/>
        <end position="219"/>
    </location>
</feature>
<dbReference type="EC" id="3.4.-.-" evidence="8"/>
<evidence type="ECO:0000256" key="4">
    <source>
        <dbReference type="ARBA" id="ARBA00022801"/>
    </source>
</evidence>
<dbReference type="Pfam" id="PF02586">
    <property type="entry name" value="SRAP"/>
    <property type="match status" value="1"/>
</dbReference>
<dbReference type="SUPFAM" id="SSF143081">
    <property type="entry name" value="BB1717-like"/>
    <property type="match status" value="1"/>
</dbReference>
<evidence type="ECO:0000256" key="9">
    <source>
        <dbReference type="SAM" id="SignalP"/>
    </source>
</evidence>
<organism evidence="10 12">
    <name type="scientific">Pseudomonas lutea</name>
    <dbReference type="NCBI Taxonomy" id="243924"/>
    <lineage>
        <taxon>Bacteria</taxon>
        <taxon>Pseudomonadati</taxon>
        <taxon>Pseudomonadota</taxon>
        <taxon>Gammaproteobacteria</taxon>
        <taxon>Pseudomonadales</taxon>
        <taxon>Pseudomonadaceae</taxon>
        <taxon>Pseudomonas</taxon>
    </lineage>
</organism>
<dbReference type="GO" id="GO:0008233">
    <property type="term" value="F:peptidase activity"/>
    <property type="evidence" value="ECO:0007669"/>
    <property type="project" value="UniProtKB-KW"/>
</dbReference>
<evidence type="ECO:0000256" key="2">
    <source>
        <dbReference type="ARBA" id="ARBA00022670"/>
    </source>
</evidence>
<evidence type="ECO:0000313" key="11">
    <source>
        <dbReference type="EMBL" id="MBD8124120.1"/>
    </source>
</evidence>
<evidence type="ECO:0000256" key="6">
    <source>
        <dbReference type="ARBA" id="ARBA00023125"/>
    </source>
</evidence>
<sequence length="219" mass="24431">MCGRYALFRWSPAFAALPGFPSDQHAQWNISPAASVLMVRAAAGQSEEGGSGVGEEPGREVARARWGLTPPWLTDMSRTPAHARAETVAEQPMFRQAFRERRCLLPANGFYEWRGTVRKRPFWLTPAEGSTLYFAAIWEAYPVEGHTYLSTAVITQSAMSQRRPLILDEEGQRAWLDPDCPLITLQAMLAAPQLQLRERPLANLVNDPKLNAPECLTPL</sequence>
<evidence type="ECO:0000256" key="5">
    <source>
        <dbReference type="ARBA" id="ARBA00023124"/>
    </source>
</evidence>
<keyword evidence="2 8" id="KW-0645">Protease</keyword>
<dbReference type="GO" id="GO:0016829">
    <property type="term" value="F:lyase activity"/>
    <property type="evidence" value="ECO:0007669"/>
    <property type="project" value="UniProtKB-KW"/>
</dbReference>
<comment type="caution">
    <text evidence="10">The sequence shown here is derived from an EMBL/GenBank/DDBJ whole genome shotgun (WGS) entry which is preliminary data.</text>
</comment>
<dbReference type="Gene3D" id="3.90.1680.10">
    <property type="entry name" value="SOS response associated peptidase-like"/>
    <property type="match status" value="1"/>
</dbReference>
<keyword evidence="7" id="KW-0456">Lyase</keyword>
<keyword evidence="9" id="KW-0732">Signal</keyword>
<feature type="signal peptide" evidence="9">
    <location>
        <begin position="1"/>
        <end position="15"/>
    </location>
</feature>
<dbReference type="OrthoDB" id="6192129at2"/>
<dbReference type="Proteomes" id="UP000625247">
    <property type="component" value="Unassembled WGS sequence"/>
</dbReference>
<dbReference type="EMBL" id="JRMB01000003">
    <property type="protein sequence ID" value="KGF62714.1"/>
    <property type="molecule type" value="Genomic_DNA"/>
</dbReference>
<evidence type="ECO:0000256" key="3">
    <source>
        <dbReference type="ARBA" id="ARBA00022763"/>
    </source>
</evidence>
<evidence type="ECO:0000256" key="1">
    <source>
        <dbReference type="ARBA" id="ARBA00008136"/>
    </source>
</evidence>
<dbReference type="EMBL" id="JACYNP010000014">
    <property type="protein sequence ID" value="MBD8124120.1"/>
    <property type="molecule type" value="Genomic_DNA"/>
</dbReference>
<accession>A0A9X0JHH7</accession>
<evidence type="ECO:0000256" key="8">
    <source>
        <dbReference type="RuleBase" id="RU364100"/>
    </source>
</evidence>